<dbReference type="Proteomes" id="UP000613840">
    <property type="component" value="Unassembled WGS sequence"/>
</dbReference>
<organism evidence="2 3">
    <name type="scientific">Microlunatus endophyticus</name>
    <dbReference type="NCBI Taxonomy" id="1716077"/>
    <lineage>
        <taxon>Bacteria</taxon>
        <taxon>Bacillati</taxon>
        <taxon>Actinomycetota</taxon>
        <taxon>Actinomycetes</taxon>
        <taxon>Propionibacteriales</taxon>
        <taxon>Propionibacteriaceae</taxon>
        <taxon>Microlunatus</taxon>
    </lineage>
</organism>
<accession>A0A917S5N6</accession>
<name>A0A917S5N6_9ACTN</name>
<comment type="caution">
    <text evidence="2">The sequence shown here is derived from an EMBL/GenBank/DDBJ whole genome shotgun (WGS) entry which is preliminary data.</text>
</comment>
<reference evidence="2" key="1">
    <citation type="journal article" date="2014" name="Int. J. Syst. Evol. Microbiol.">
        <title>Complete genome sequence of Corynebacterium casei LMG S-19264T (=DSM 44701T), isolated from a smear-ripened cheese.</title>
        <authorList>
            <consortium name="US DOE Joint Genome Institute (JGI-PGF)"/>
            <person name="Walter F."/>
            <person name="Albersmeier A."/>
            <person name="Kalinowski J."/>
            <person name="Ruckert C."/>
        </authorList>
    </citation>
    <scope>NUCLEOTIDE SEQUENCE</scope>
    <source>
        <strain evidence="2">CGMCC 4.7306</strain>
    </source>
</reference>
<sequence>MWSGTRNPHPRSAKEGGVTFSFAVGGTPAAQLIPYTHGDEISTIIPSDLITLGGTMYLHAVVNQSFGNVIWSGIWRSQDNGATWHDSGARFPADAYDRMRQLATWELGADGRVYVYTSKFLRETPMILHRVRPEQLTNPDAYEPWCKVGNRWRWGAGPDTVTDGIIGESSLRRFGDRWVFSWFDVTNYEINAMVLAHPTQDLRRTEQVTLLHGTSWDAQDANHVAQLYGSYVIPGSTLNDLELTVSQWNTSDNSVYHVSQYRFQGLGRAAGLTVA</sequence>
<proteinExistence type="predicted"/>
<dbReference type="EMBL" id="BMMZ01000003">
    <property type="protein sequence ID" value="GGL58896.1"/>
    <property type="molecule type" value="Genomic_DNA"/>
</dbReference>
<feature type="domain" description="DUF4185" evidence="1">
    <location>
        <begin position="15"/>
        <end position="262"/>
    </location>
</feature>
<reference evidence="2" key="2">
    <citation type="submission" date="2020-09" db="EMBL/GenBank/DDBJ databases">
        <authorList>
            <person name="Sun Q."/>
            <person name="Zhou Y."/>
        </authorList>
    </citation>
    <scope>NUCLEOTIDE SEQUENCE</scope>
    <source>
        <strain evidence="2">CGMCC 4.7306</strain>
    </source>
</reference>
<dbReference type="InterPro" id="IPR036278">
    <property type="entry name" value="Sialidase_sf"/>
</dbReference>
<evidence type="ECO:0000259" key="1">
    <source>
        <dbReference type="Pfam" id="PF13810"/>
    </source>
</evidence>
<dbReference type="SUPFAM" id="SSF50939">
    <property type="entry name" value="Sialidases"/>
    <property type="match status" value="1"/>
</dbReference>
<gene>
    <name evidence="2" type="ORF">GCM10011575_16670</name>
</gene>
<protein>
    <recommendedName>
        <fullName evidence="1">DUF4185 domain-containing protein</fullName>
    </recommendedName>
</protein>
<dbReference type="Pfam" id="PF13810">
    <property type="entry name" value="DUF4185"/>
    <property type="match status" value="1"/>
</dbReference>
<keyword evidence="3" id="KW-1185">Reference proteome</keyword>
<dbReference type="AlphaFoldDB" id="A0A917S5N6"/>
<evidence type="ECO:0000313" key="2">
    <source>
        <dbReference type="EMBL" id="GGL58896.1"/>
    </source>
</evidence>
<evidence type="ECO:0000313" key="3">
    <source>
        <dbReference type="Proteomes" id="UP000613840"/>
    </source>
</evidence>
<dbReference type="InterPro" id="IPR025442">
    <property type="entry name" value="DUF4185"/>
</dbReference>